<organism evidence="4">
    <name type="scientific">uncultured Caudovirales phage</name>
    <dbReference type="NCBI Taxonomy" id="2100421"/>
    <lineage>
        <taxon>Viruses</taxon>
        <taxon>Duplodnaviria</taxon>
        <taxon>Heunggongvirae</taxon>
        <taxon>Uroviricota</taxon>
        <taxon>Caudoviricetes</taxon>
        <taxon>Peduoviridae</taxon>
        <taxon>Maltschvirus</taxon>
        <taxon>Maltschvirus maltsch</taxon>
    </lineage>
</organism>
<dbReference type="GO" id="GO:0016757">
    <property type="term" value="F:glycosyltransferase activity"/>
    <property type="evidence" value="ECO:0007669"/>
    <property type="project" value="UniProtKB-KW"/>
</dbReference>
<dbReference type="SUPFAM" id="SSF53448">
    <property type="entry name" value="Nucleotide-diphospho-sugar transferases"/>
    <property type="match status" value="1"/>
</dbReference>
<dbReference type="Gene3D" id="3.90.550.10">
    <property type="entry name" value="Spore Coat Polysaccharide Biosynthesis Protein SpsA, Chain A"/>
    <property type="match status" value="1"/>
</dbReference>
<reference evidence="4" key="1">
    <citation type="submission" date="2020-04" db="EMBL/GenBank/DDBJ databases">
        <authorList>
            <person name="Chiriac C."/>
            <person name="Salcher M."/>
            <person name="Ghai R."/>
            <person name="Kavagutti S V."/>
        </authorList>
    </citation>
    <scope>NUCLEOTIDE SEQUENCE</scope>
</reference>
<dbReference type="EMBL" id="LR797182">
    <property type="protein sequence ID" value="CAB4192596.1"/>
    <property type="molecule type" value="Genomic_DNA"/>
</dbReference>
<dbReference type="InterPro" id="IPR029044">
    <property type="entry name" value="Nucleotide-diphossugar_trans"/>
</dbReference>
<gene>
    <name evidence="6" type="ORF">UFOVP1231_47</name>
    <name evidence="4" type="ORF">UFOVP283_9</name>
    <name evidence="5" type="ORF">UFOVP957_39</name>
</gene>
<dbReference type="EMBL" id="LR796918">
    <property type="protein sequence ID" value="CAB4174374.1"/>
    <property type="molecule type" value="Genomic_DNA"/>
</dbReference>
<dbReference type="PANTHER" id="PTHR43179">
    <property type="entry name" value="RHAMNOSYLTRANSFERASE WBBL"/>
    <property type="match status" value="1"/>
</dbReference>
<protein>
    <recommendedName>
        <fullName evidence="7">Glycosyltransferase 2-like domain-containing protein</fullName>
    </recommendedName>
</protein>
<keyword evidence="2" id="KW-0328">Glycosyltransferase</keyword>
<dbReference type="PANTHER" id="PTHR43179:SF12">
    <property type="entry name" value="GALACTOFURANOSYLTRANSFERASE GLFT2"/>
    <property type="match status" value="1"/>
</dbReference>
<proteinExistence type="inferred from homology"/>
<accession>A0A6J5LP91</accession>
<evidence type="ECO:0000313" key="5">
    <source>
        <dbReference type="EMBL" id="CAB4174374.1"/>
    </source>
</evidence>
<evidence type="ECO:0008006" key="7">
    <source>
        <dbReference type="Google" id="ProtNLM"/>
    </source>
</evidence>
<name>A0A6J5LP91_9CAUD</name>
<comment type="similarity">
    <text evidence="1">Belongs to the glycosyltransferase 2 family.</text>
</comment>
<evidence type="ECO:0000313" key="6">
    <source>
        <dbReference type="EMBL" id="CAB4192596.1"/>
    </source>
</evidence>
<evidence type="ECO:0000256" key="1">
    <source>
        <dbReference type="ARBA" id="ARBA00006739"/>
    </source>
</evidence>
<dbReference type="EMBL" id="LR796292">
    <property type="protein sequence ID" value="CAB4134746.1"/>
    <property type="molecule type" value="Genomic_DNA"/>
</dbReference>
<evidence type="ECO:0000256" key="2">
    <source>
        <dbReference type="ARBA" id="ARBA00022676"/>
    </source>
</evidence>
<keyword evidence="3" id="KW-0808">Transferase</keyword>
<sequence length="213" mass="23954">MIPCMIVPILKGPDILRRMLDTIDYPIAKLIIIDNGDALRYQGPWPVEHVQSTKVIKMPANLGVAGSWNLGIKADPFAPWWLITNFDVEWPAGSLRMFAEQASGEGVLLAQSPQPYCAFAVGEDVVQRVGLFDEAFHPAYFEDNDYELRCAVEGVKVRRSTIPIVHHNSSTLGFFGEINNRTYASNAEYMNHKRSHPGPGGWSLERRRVNSWD</sequence>
<evidence type="ECO:0000313" key="4">
    <source>
        <dbReference type="EMBL" id="CAB4134746.1"/>
    </source>
</evidence>
<evidence type="ECO:0000256" key="3">
    <source>
        <dbReference type="ARBA" id="ARBA00022679"/>
    </source>
</evidence>